<keyword evidence="8" id="KW-0408">Iron</keyword>
<evidence type="ECO:0000313" key="14">
    <source>
        <dbReference type="EMBL" id="AMW06145.1"/>
    </source>
</evidence>
<reference evidence="14 15" key="2">
    <citation type="journal article" date="2016" name="Environ. Microbiol. Rep.">
        <title>Metagenomic evidence for the presence of phototrophic Gemmatimonadetes bacteria in diverse environments.</title>
        <authorList>
            <person name="Zeng Y."/>
            <person name="Baumbach J."/>
            <person name="Barbosa E.G."/>
            <person name="Azevedo V."/>
            <person name="Zhang C."/>
            <person name="Koblizek M."/>
        </authorList>
    </citation>
    <scope>NUCLEOTIDE SEQUENCE [LARGE SCALE GENOMIC DNA]</scope>
    <source>
        <strain evidence="14 15">AP64</strain>
    </source>
</reference>
<comment type="catalytic activity">
    <reaction evidence="11">
        <text>L-serine = pyruvate + NH4(+)</text>
        <dbReference type="Rhea" id="RHEA:19169"/>
        <dbReference type="ChEBI" id="CHEBI:15361"/>
        <dbReference type="ChEBI" id="CHEBI:28938"/>
        <dbReference type="ChEBI" id="CHEBI:33384"/>
        <dbReference type="EC" id="4.3.1.17"/>
    </reaction>
</comment>
<dbReference type="GO" id="GO:0003941">
    <property type="term" value="F:L-serine ammonia-lyase activity"/>
    <property type="evidence" value="ECO:0007669"/>
    <property type="project" value="UniProtKB-EC"/>
</dbReference>
<evidence type="ECO:0000259" key="13">
    <source>
        <dbReference type="Pfam" id="PF03313"/>
    </source>
</evidence>
<evidence type="ECO:0000256" key="6">
    <source>
        <dbReference type="ARBA" id="ARBA00022485"/>
    </source>
</evidence>
<keyword evidence="7" id="KW-0479">Metal-binding</keyword>
<keyword evidence="10" id="KW-0456">Lyase</keyword>
<name>A0A143BNI2_9BACT</name>
<sequence length="462" mass="47954">MISIFNDVIGPVMRGASSSHCAAALRIGRLARDLMGGDIQQVLIEFDLHGSLPATHQSQGSDMGLFGGLLGWDAADARLAMSPQALREAGVAVEIRYVDLHDPHPNTYRLTLSNATEQHTMIAISTGGGMIEVQDVDGQRVALDGGARVEISGRVLHPVLPVLSNPGATLPFRSCAELMAHDGGREIPLWQWAVEYEKARGNLTDAEVLAKMVEIVRILRASIAEGVAGTTYADRLLGHQSGMFADHMQRGALLNAGVLNRTVLYTTALMEVKSAMGVIVAAPTAGACAALPASVIAVAEEMQCSEEDMARAMLAAGLIGVFIAGPWTFAAEVGGCQAEGGSAAAMSAAALVTLADGTLTHATGAASMALQSMLGLICDPVAARVEIPCLGKNVLAASNAVSCANMALAGFNAMIPFDEVVGAAARVAERMPREHRCTALGGLATTPTALRLSAELAARAQM</sequence>
<evidence type="ECO:0000256" key="8">
    <source>
        <dbReference type="ARBA" id="ARBA00023004"/>
    </source>
</evidence>
<evidence type="ECO:0000313" key="15">
    <source>
        <dbReference type="Proteomes" id="UP000076404"/>
    </source>
</evidence>
<evidence type="ECO:0000256" key="1">
    <source>
        <dbReference type="ARBA" id="ARBA00001966"/>
    </source>
</evidence>
<feature type="transmembrane region" description="Helical" evidence="12">
    <location>
        <begin position="310"/>
        <end position="329"/>
    </location>
</feature>
<dbReference type="PANTHER" id="PTHR30182:SF1">
    <property type="entry name" value="L-SERINE DEHYDRATASE 1"/>
    <property type="match status" value="1"/>
</dbReference>
<dbReference type="eggNOG" id="COG1760">
    <property type="taxonomic scope" value="Bacteria"/>
</dbReference>
<feature type="transmembrane region" description="Helical" evidence="12">
    <location>
        <begin position="275"/>
        <end position="298"/>
    </location>
</feature>
<keyword evidence="5" id="KW-0312">Gluconeogenesis</keyword>
<dbReference type="InterPro" id="IPR051318">
    <property type="entry name" value="Fe-S_L-Ser"/>
</dbReference>
<dbReference type="Gene3D" id="3.30.1330.90">
    <property type="entry name" value="D-3-phosphoglycerate dehydrogenase, domain 3"/>
    <property type="match status" value="1"/>
</dbReference>
<comment type="pathway">
    <text evidence="2">Carbohydrate biosynthesis; gluconeogenesis.</text>
</comment>
<evidence type="ECO:0000256" key="5">
    <source>
        <dbReference type="ARBA" id="ARBA00022432"/>
    </source>
</evidence>
<keyword evidence="6" id="KW-0004">4Fe-4S</keyword>
<dbReference type="PANTHER" id="PTHR30182">
    <property type="entry name" value="L-SERINE DEHYDRATASE"/>
    <property type="match status" value="1"/>
</dbReference>
<evidence type="ECO:0000256" key="12">
    <source>
        <dbReference type="SAM" id="Phobius"/>
    </source>
</evidence>
<dbReference type="STRING" id="1379270.GEMMAAP_17850"/>
<dbReference type="InterPro" id="IPR029009">
    <property type="entry name" value="ASB_dom_sf"/>
</dbReference>
<dbReference type="InterPro" id="IPR005130">
    <property type="entry name" value="Ser_deHydtase-like_asu"/>
</dbReference>
<evidence type="ECO:0000256" key="3">
    <source>
        <dbReference type="ARBA" id="ARBA00008636"/>
    </source>
</evidence>
<evidence type="ECO:0000256" key="7">
    <source>
        <dbReference type="ARBA" id="ARBA00022723"/>
    </source>
</evidence>
<dbReference type="KEGG" id="gph:GEMMAAP_17850"/>
<evidence type="ECO:0000256" key="11">
    <source>
        <dbReference type="ARBA" id="ARBA00049406"/>
    </source>
</evidence>
<feature type="domain" description="Serine dehydratase-like alpha subunit" evidence="13">
    <location>
        <begin position="187"/>
        <end position="444"/>
    </location>
</feature>
<gene>
    <name evidence="14" type="ORF">GEMMAAP_17850</name>
</gene>
<keyword evidence="12" id="KW-1133">Transmembrane helix</keyword>
<keyword evidence="12" id="KW-0812">Transmembrane</keyword>
<evidence type="ECO:0000256" key="9">
    <source>
        <dbReference type="ARBA" id="ARBA00023014"/>
    </source>
</evidence>
<evidence type="ECO:0000256" key="4">
    <source>
        <dbReference type="ARBA" id="ARBA00012093"/>
    </source>
</evidence>
<proteinExistence type="inferred from homology"/>
<dbReference type="RefSeq" id="WP_043579308.1">
    <property type="nucleotide sequence ID" value="NZ_CP011454.1"/>
</dbReference>
<dbReference type="GO" id="GO:0046872">
    <property type="term" value="F:metal ion binding"/>
    <property type="evidence" value="ECO:0007669"/>
    <property type="project" value="UniProtKB-KW"/>
</dbReference>
<dbReference type="EMBL" id="CP011454">
    <property type="protein sequence ID" value="AMW06145.1"/>
    <property type="molecule type" value="Genomic_DNA"/>
</dbReference>
<reference evidence="14 15" key="1">
    <citation type="journal article" date="2014" name="Proc. Natl. Acad. Sci. U.S.A.">
        <title>Functional type 2 photosynthetic reaction centers found in the rare bacterial phylum Gemmatimonadetes.</title>
        <authorList>
            <person name="Zeng Y."/>
            <person name="Feng F."/>
            <person name="Medova H."/>
            <person name="Dean J."/>
            <person name="Koblizek M."/>
        </authorList>
    </citation>
    <scope>NUCLEOTIDE SEQUENCE [LARGE SCALE GENOMIC DNA]</scope>
    <source>
        <strain evidence="14 15">AP64</strain>
    </source>
</reference>
<keyword evidence="15" id="KW-1185">Reference proteome</keyword>
<comment type="similarity">
    <text evidence="3">Belongs to the iron-sulfur dependent L-serine dehydratase family.</text>
</comment>
<accession>A0A143BNI2</accession>
<comment type="cofactor">
    <cofactor evidence="1">
        <name>[4Fe-4S] cluster</name>
        <dbReference type="ChEBI" id="CHEBI:49883"/>
    </cofactor>
</comment>
<protein>
    <recommendedName>
        <fullName evidence="4">L-serine ammonia-lyase</fullName>
        <ecNumber evidence="4">4.3.1.17</ecNumber>
    </recommendedName>
</protein>
<dbReference type="Proteomes" id="UP000076404">
    <property type="component" value="Chromosome"/>
</dbReference>
<dbReference type="EC" id="4.3.1.17" evidence="4"/>
<organism evidence="14 15">
    <name type="scientific">Gemmatimonas phototrophica</name>
    <dbReference type="NCBI Taxonomy" id="1379270"/>
    <lineage>
        <taxon>Bacteria</taxon>
        <taxon>Pseudomonadati</taxon>
        <taxon>Gemmatimonadota</taxon>
        <taxon>Gemmatimonadia</taxon>
        <taxon>Gemmatimonadales</taxon>
        <taxon>Gemmatimonadaceae</taxon>
        <taxon>Gemmatimonas</taxon>
    </lineage>
</organism>
<dbReference type="GO" id="GO:0051539">
    <property type="term" value="F:4 iron, 4 sulfur cluster binding"/>
    <property type="evidence" value="ECO:0007669"/>
    <property type="project" value="UniProtKB-KW"/>
</dbReference>
<dbReference type="SUPFAM" id="SSF143548">
    <property type="entry name" value="Serine metabolism enzymes domain"/>
    <property type="match status" value="1"/>
</dbReference>
<dbReference type="Pfam" id="PF03313">
    <property type="entry name" value="SDH_alpha"/>
    <property type="match status" value="1"/>
</dbReference>
<keyword evidence="9" id="KW-0411">Iron-sulfur</keyword>
<dbReference type="GO" id="GO:0006094">
    <property type="term" value="P:gluconeogenesis"/>
    <property type="evidence" value="ECO:0007669"/>
    <property type="project" value="UniProtKB-KW"/>
</dbReference>
<keyword evidence="12" id="KW-0472">Membrane</keyword>
<evidence type="ECO:0000256" key="10">
    <source>
        <dbReference type="ARBA" id="ARBA00023239"/>
    </source>
</evidence>
<dbReference type="AlphaFoldDB" id="A0A143BNI2"/>
<evidence type="ECO:0000256" key="2">
    <source>
        <dbReference type="ARBA" id="ARBA00004742"/>
    </source>
</evidence>